<name>A0AA39L3L6_SARSR</name>
<feature type="domain" description="Ribosome maturation protein SDO1/SBDS N-terminal" evidence="2">
    <location>
        <begin position="8"/>
        <end position="100"/>
    </location>
</feature>
<dbReference type="EMBL" id="JAPDFR010000009">
    <property type="protein sequence ID" value="KAK0383236.1"/>
    <property type="molecule type" value="Genomic_DNA"/>
</dbReference>
<dbReference type="InterPro" id="IPR036786">
    <property type="entry name" value="Ribosome_mat_SBDS_N_sf"/>
</dbReference>
<dbReference type="SUPFAM" id="SSF89895">
    <property type="entry name" value="FYSH domain"/>
    <property type="match status" value="1"/>
</dbReference>
<organism evidence="3 4">
    <name type="scientific">Sarocladium strictum</name>
    <name type="common">Black bundle disease fungus</name>
    <name type="synonym">Acremonium strictum</name>
    <dbReference type="NCBI Taxonomy" id="5046"/>
    <lineage>
        <taxon>Eukaryota</taxon>
        <taxon>Fungi</taxon>
        <taxon>Dikarya</taxon>
        <taxon>Ascomycota</taxon>
        <taxon>Pezizomycotina</taxon>
        <taxon>Sordariomycetes</taxon>
        <taxon>Hypocreomycetidae</taxon>
        <taxon>Hypocreales</taxon>
        <taxon>Sarocladiaceae</taxon>
        <taxon>Sarocladium</taxon>
    </lineage>
</organism>
<dbReference type="Gene3D" id="3.30.1250.10">
    <property type="entry name" value="Ribosome maturation protein SBDS, N-terminal domain"/>
    <property type="match status" value="1"/>
</dbReference>
<feature type="region of interest" description="Disordered" evidence="1">
    <location>
        <begin position="96"/>
        <end position="116"/>
    </location>
</feature>
<gene>
    <name evidence="3" type="ORF">NLU13_9149</name>
</gene>
<accession>A0AA39L3L6</accession>
<sequence>MTRGESTQTKVHYKTGGEDFIIFVDDVDAYKKFRDGDTTIAMAHFMSNMTIYLTHKQGAQGRYDTAPQNVLSSAFPDQKNDEDIIKEILQKGDFQTMEMPGRQGATNDSMSFNKTK</sequence>
<reference evidence="3" key="1">
    <citation type="submission" date="2022-10" db="EMBL/GenBank/DDBJ databases">
        <title>Determination and structural analysis of whole genome sequence of Sarocladium strictum F4-1.</title>
        <authorList>
            <person name="Hu L."/>
            <person name="Jiang Y."/>
        </authorList>
    </citation>
    <scope>NUCLEOTIDE SEQUENCE</scope>
    <source>
        <strain evidence="3">F4-1</strain>
    </source>
</reference>
<dbReference type="Proteomes" id="UP001175261">
    <property type="component" value="Unassembled WGS sequence"/>
</dbReference>
<protein>
    <recommendedName>
        <fullName evidence="2">Ribosome maturation protein SDO1/SBDS N-terminal domain-containing protein</fullName>
    </recommendedName>
</protein>
<dbReference type="Pfam" id="PF01172">
    <property type="entry name" value="SBDS_N"/>
    <property type="match status" value="1"/>
</dbReference>
<comment type="caution">
    <text evidence="3">The sequence shown here is derived from an EMBL/GenBank/DDBJ whole genome shotgun (WGS) entry which is preliminary data.</text>
</comment>
<dbReference type="InterPro" id="IPR019783">
    <property type="entry name" value="SDO1/SBDS_N"/>
</dbReference>
<proteinExistence type="predicted"/>
<feature type="compositionally biased region" description="Polar residues" evidence="1">
    <location>
        <begin position="104"/>
        <end position="116"/>
    </location>
</feature>
<evidence type="ECO:0000313" key="4">
    <source>
        <dbReference type="Proteomes" id="UP001175261"/>
    </source>
</evidence>
<keyword evidence="4" id="KW-1185">Reference proteome</keyword>
<evidence type="ECO:0000259" key="2">
    <source>
        <dbReference type="Pfam" id="PF01172"/>
    </source>
</evidence>
<evidence type="ECO:0000256" key="1">
    <source>
        <dbReference type="SAM" id="MobiDB-lite"/>
    </source>
</evidence>
<dbReference type="AlphaFoldDB" id="A0AA39L3L6"/>
<evidence type="ECO:0000313" key="3">
    <source>
        <dbReference type="EMBL" id="KAK0383236.1"/>
    </source>
</evidence>